<organism evidence="1">
    <name type="scientific">uncultured Caudovirales phage</name>
    <dbReference type="NCBI Taxonomy" id="2100421"/>
    <lineage>
        <taxon>Viruses</taxon>
        <taxon>Duplodnaviria</taxon>
        <taxon>Heunggongvirae</taxon>
        <taxon>Uroviricota</taxon>
        <taxon>Caudoviricetes</taxon>
        <taxon>Peduoviridae</taxon>
        <taxon>Maltschvirus</taxon>
        <taxon>Maltschvirus maltsch</taxon>
    </lineage>
</organism>
<gene>
    <name evidence="1" type="ORF">UFOVP587_29</name>
</gene>
<sequence>MSMSRKNFEAIAKAINEASECDNTEELLTVLFLELSRHFSDENPQFDSSRFAKACGF</sequence>
<reference evidence="1" key="1">
    <citation type="submission" date="2020-04" db="EMBL/GenBank/DDBJ databases">
        <authorList>
            <person name="Chiriac C."/>
            <person name="Salcher M."/>
            <person name="Ghai R."/>
            <person name="Kavagutti S V."/>
        </authorList>
    </citation>
    <scope>NUCLEOTIDE SEQUENCE</scope>
</reference>
<dbReference type="EMBL" id="LR796566">
    <property type="protein sequence ID" value="CAB4151690.1"/>
    <property type="molecule type" value="Genomic_DNA"/>
</dbReference>
<proteinExistence type="predicted"/>
<protein>
    <submittedName>
        <fullName evidence="1">Uncharacterized protein</fullName>
    </submittedName>
</protein>
<name>A0A6J5N2Z5_9CAUD</name>
<accession>A0A6J5N2Z5</accession>
<evidence type="ECO:0000313" key="1">
    <source>
        <dbReference type="EMBL" id="CAB4151690.1"/>
    </source>
</evidence>